<evidence type="ECO:0000256" key="1">
    <source>
        <dbReference type="SAM" id="Phobius"/>
    </source>
</evidence>
<dbReference type="Proteomes" id="UP000702425">
    <property type="component" value="Unassembled WGS sequence"/>
</dbReference>
<keyword evidence="1" id="KW-0472">Membrane</keyword>
<keyword evidence="3" id="KW-1185">Reference proteome</keyword>
<reference evidence="2 3" key="1">
    <citation type="journal article" date="2020" name="Sci. Rep.">
        <title>A novel cyanobacterial geosmin producer, revising GeoA distribution and dispersion patterns in Bacteria.</title>
        <authorList>
            <person name="Churro C."/>
            <person name="Semedo-Aguiar A.P."/>
            <person name="Silva A.D."/>
            <person name="Pereira-Leal J.B."/>
            <person name="Leite R.B."/>
        </authorList>
    </citation>
    <scope>NUCLEOTIDE SEQUENCE [LARGE SCALE GENOMIC DNA]</scope>
    <source>
        <strain evidence="2 3">IPMA8</strain>
    </source>
</reference>
<accession>A0ABX2D4I9</accession>
<dbReference type="RefSeq" id="WP_172191661.1">
    <property type="nucleotide sequence ID" value="NZ_CAWPPK010000041.1"/>
</dbReference>
<feature type="transmembrane region" description="Helical" evidence="1">
    <location>
        <begin position="35"/>
        <end position="53"/>
    </location>
</feature>
<feature type="transmembrane region" description="Helical" evidence="1">
    <location>
        <begin position="7"/>
        <end position="29"/>
    </location>
</feature>
<gene>
    <name evidence="2" type="ORF">E5S67_05312</name>
</gene>
<dbReference type="EMBL" id="SRRZ01000135">
    <property type="protein sequence ID" value="NQE37539.1"/>
    <property type="molecule type" value="Genomic_DNA"/>
</dbReference>
<keyword evidence="1" id="KW-0812">Transmembrane</keyword>
<comment type="caution">
    <text evidence="2">The sequence shown here is derived from an EMBL/GenBank/DDBJ whole genome shotgun (WGS) entry which is preliminary data.</text>
</comment>
<sequence length="65" mass="6833">MDKYSYRFTVACLGVSILMLSAASIVLVVQDKNPIPLVPVLAPIVTGLVGLLVSPPKQSSHNASI</sequence>
<proteinExistence type="predicted"/>
<evidence type="ECO:0000313" key="3">
    <source>
        <dbReference type="Proteomes" id="UP000702425"/>
    </source>
</evidence>
<organism evidence="2 3">
    <name type="scientific">Microcoleus asticus IPMA8</name>
    <dbReference type="NCBI Taxonomy" id="2563858"/>
    <lineage>
        <taxon>Bacteria</taxon>
        <taxon>Bacillati</taxon>
        <taxon>Cyanobacteriota</taxon>
        <taxon>Cyanophyceae</taxon>
        <taxon>Oscillatoriophycideae</taxon>
        <taxon>Oscillatoriales</taxon>
        <taxon>Microcoleaceae</taxon>
        <taxon>Microcoleus</taxon>
        <taxon>Microcoleus asticus</taxon>
    </lineage>
</organism>
<keyword evidence="1" id="KW-1133">Transmembrane helix</keyword>
<evidence type="ECO:0000313" key="2">
    <source>
        <dbReference type="EMBL" id="NQE37539.1"/>
    </source>
</evidence>
<protein>
    <submittedName>
        <fullName evidence="2">Uncharacterized protein</fullName>
    </submittedName>
</protein>
<name>A0ABX2D4I9_9CYAN</name>